<evidence type="ECO:0000313" key="2">
    <source>
        <dbReference type="EMBL" id="KAF6222165.1"/>
    </source>
</evidence>
<sequence length="186" mass="21316">MSDQDPDRSPRRVLPPQPYQLLDRNDGFTPYYVPPAEANRFPGHVTPYLSNNLKHPAEEFAGPRNLFPGSDPITDARQGDGERPGQMSYEQVAALKDVKDMTVVERHARDAKEFSTSPPDALSQAQKQRWAQLYTELFRMNKESEDREKKPKDKNEIPDQDPYKIRPRAELRKLKELADLAGGKQE</sequence>
<name>A0A8H6CEL8_9LECA</name>
<keyword evidence="3" id="KW-1185">Reference proteome</keyword>
<feature type="compositionally biased region" description="Basic and acidic residues" evidence="1">
    <location>
        <begin position="1"/>
        <end position="10"/>
    </location>
</feature>
<accession>A0A8H6CEL8</accession>
<dbReference type="RefSeq" id="XP_037151600.1">
    <property type="nucleotide sequence ID" value="XM_037292181.1"/>
</dbReference>
<dbReference type="EMBL" id="JACCJB010000012">
    <property type="protein sequence ID" value="KAF6222165.1"/>
    <property type="molecule type" value="Genomic_DNA"/>
</dbReference>
<feature type="region of interest" description="Disordered" evidence="1">
    <location>
        <begin position="140"/>
        <end position="170"/>
    </location>
</feature>
<comment type="caution">
    <text evidence="2">The sequence shown here is derived from an EMBL/GenBank/DDBJ whole genome shotgun (WGS) entry which is preliminary data.</text>
</comment>
<protein>
    <submittedName>
        <fullName evidence="2">Uncharacterized protein</fullName>
    </submittedName>
</protein>
<dbReference type="AlphaFoldDB" id="A0A8H6CEL8"/>
<dbReference type="Proteomes" id="UP000593566">
    <property type="component" value="Unassembled WGS sequence"/>
</dbReference>
<evidence type="ECO:0000256" key="1">
    <source>
        <dbReference type="SAM" id="MobiDB-lite"/>
    </source>
</evidence>
<gene>
    <name evidence="2" type="ORF">HO133_001251</name>
</gene>
<reference evidence="2 3" key="1">
    <citation type="journal article" date="2020" name="Genomics">
        <title>Complete, high-quality genomes from long-read metagenomic sequencing of two wolf lichen thalli reveals enigmatic genome architecture.</title>
        <authorList>
            <person name="McKenzie S.K."/>
            <person name="Walston R.F."/>
            <person name="Allen J.L."/>
        </authorList>
    </citation>
    <scope>NUCLEOTIDE SEQUENCE [LARGE SCALE GENOMIC DNA]</scope>
    <source>
        <strain evidence="2">WasteWater1</strain>
    </source>
</reference>
<feature type="region of interest" description="Disordered" evidence="1">
    <location>
        <begin position="1"/>
        <end position="30"/>
    </location>
</feature>
<dbReference type="GeneID" id="59329667"/>
<organism evidence="2 3">
    <name type="scientific">Letharia lupina</name>
    <dbReference type="NCBI Taxonomy" id="560253"/>
    <lineage>
        <taxon>Eukaryota</taxon>
        <taxon>Fungi</taxon>
        <taxon>Dikarya</taxon>
        <taxon>Ascomycota</taxon>
        <taxon>Pezizomycotina</taxon>
        <taxon>Lecanoromycetes</taxon>
        <taxon>OSLEUM clade</taxon>
        <taxon>Lecanoromycetidae</taxon>
        <taxon>Lecanorales</taxon>
        <taxon>Lecanorineae</taxon>
        <taxon>Parmeliaceae</taxon>
        <taxon>Letharia</taxon>
    </lineage>
</organism>
<proteinExistence type="predicted"/>
<evidence type="ECO:0000313" key="3">
    <source>
        <dbReference type="Proteomes" id="UP000593566"/>
    </source>
</evidence>
<feature type="region of interest" description="Disordered" evidence="1">
    <location>
        <begin position="59"/>
        <end position="85"/>
    </location>
</feature>